<evidence type="ECO:0000256" key="1">
    <source>
        <dbReference type="SAM" id="MobiDB-lite"/>
    </source>
</evidence>
<dbReference type="Pfam" id="PF13456">
    <property type="entry name" value="RVT_3"/>
    <property type="match status" value="1"/>
</dbReference>
<feature type="compositionally biased region" description="Basic residues" evidence="1">
    <location>
        <begin position="852"/>
        <end position="866"/>
    </location>
</feature>
<accession>A0AAD8W055</accession>
<dbReference type="InterPro" id="IPR043502">
    <property type="entry name" value="DNA/RNA_pol_sf"/>
</dbReference>
<feature type="compositionally biased region" description="Acidic residues" evidence="1">
    <location>
        <begin position="873"/>
        <end position="885"/>
    </location>
</feature>
<dbReference type="Pfam" id="PF17919">
    <property type="entry name" value="RT_RNaseH_2"/>
    <property type="match status" value="1"/>
</dbReference>
<dbReference type="Pfam" id="PF03732">
    <property type="entry name" value="Retrotrans_gag"/>
    <property type="match status" value="1"/>
</dbReference>
<evidence type="ECO:0000259" key="2">
    <source>
        <dbReference type="Pfam" id="PF03732"/>
    </source>
</evidence>
<dbReference type="InterPro" id="IPR041577">
    <property type="entry name" value="RT_RNaseH_2"/>
</dbReference>
<feature type="domain" description="Reverse transcriptase/retrotransposon-derived protein RNase H-like" evidence="4">
    <location>
        <begin position="1235"/>
        <end position="1339"/>
    </location>
</feature>
<dbReference type="SUPFAM" id="SSF53098">
    <property type="entry name" value="Ribonuclease H-like"/>
    <property type="match status" value="1"/>
</dbReference>
<dbReference type="Gene3D" id="3.30.70.270">
    <property type="match status" value="1"/>
</dbReference>
<feature type="compositionally biased region" description="Polar residues" evidence="1">
    <location>
        <begin position="198"/>
        <end position="207"/>
    </location>
</feature>
<dbReference type="EMBL" id="JAUUTY010000005">
    <property type="protein sequence ID" value="KAK1630495.1"/>
    <property type="molecule type" value="Genomic_DNA"/>
</dbReference>
<name>A0AAD8W055_LOLMU</name>
<comment type="caution">
    <text evidence="5">The sequence shown here is derived from an EMBL/GenBank/DDBJ whole genome shotgun (WGS) entry which is preliminary data.</text>
</comment>
<dbReference type="InterPro" id="IPR002156">
    <property type="entry name" value="RNaseH_domain"/>
</dbReference>
<feature type="region of interest" description="Disordered" evidence="1">
    <location>
        <begin position="733"/>
        <end position="805"/>
    </location>
</feature>
<feature type="compositionally biased region" description="Basic and acidic residues" evidence="1">
    <location>
        <begin position="58"/>
        <end position="68"/>
    </location>
</feature>
<evidence type="ECO:0000313" key="5">
    <source>
        <dbReference type="EMBL" id="KAK1630495.1"/>
    </source>
</evidence>
<feature type="compositionally biased region" description="Pro residues" evidence="1">
    <location>
        <begin position="463"/>
        <end position="474"/>
    </location>
</feature>
<dbReference type="InterPro" id="IPR036397">
    <property type="entry name" value="RNaseH_sf"/>
</dbReference>
<dbReference type="GO" id="GO:0003676">
    <property type="term" value="F:nucleic acid binding"/>
    <property type="evidence" value="ECO:0007669"/>
    <property type="project" value="InterPro"/>
</dbReference>
<feature type="compositionally biased region" description="Pro residues" evidence="1">
    <location>
        <begin position="433"/>
        <end position="444"/>
    </location>
</feature>
<evidence type="ECO:0000259" key="3">
    <source>
        <dbReference type="Pfam" id="PF13456"/>
    </source>
</evidence>
<feature type="compositionally biased region" description="Basic and acidic residues" evidence="1">
    <location>
        <begin position="507"/>
        <end position="535"/>
    </location>
</feature>
<evidence type="ECO:0000259" key="4">
    <source>
        <dbReference type="Pfam" id="PF17919"/>
    </source>
</evidence>
<dbReference type="Gene3D" id="2.40.70.10">
    <property type="entry name" value="Acid Proteases"/>
    <property type="match status" value="1"/>
</dbReference>
<dbReference type="CDD" id="cd00303">
    <property type="entry name" value="retropepsin_like"/>
    <property type="match status" value="1"/>
</dbReference>
<dbReference type="PANTHER" id="PTHR48475:SF2">
    <property type="entry name" value="RIBONUCLEASE H"/>
    <property type="match status" value="1"/>
</dbReference>
<dbReference type="Proteomes" id="UP001231189">
    <property type="component" value="Unassembled WGS sequence"/>
</dbReference>
<feature type="region of interest" description="Disordered" evidence="1">
    <location>
        <begin position="378"/>
        <end position="568"/>
    </location>
</feature>
<dbReference type="Gene3D" id="3.30.420.10">
    <property type="entry name" value="Ribonuclease H-like superfamily/Ribonuclease H"/>
    <property type="match status" value="1"/>
</dbReference>
<feature type="region of interest" description="Disordered" evidence="1">
    <location>
        <begin position="48"/>
        <end position="80"/>
    </location>
</feature>
<organism evidence="5 6">
    <name type="scientific">Lolium multiflorum</name>
    <name type="common">Italian ryegrass</name>
    <name type="synonym">Lolium perenne subsp. multiflorum</name>
    <dbReference type="NCBI Taxonomy" id="4521"/>
    <lineage>
        <taxon>Eukaryota</taxon>
        <taxon>Viridiplantae</taxon>
        <taxon>Streptophyta</taxon>
        <taxon>Embryophyta</taxon>
        <taxon>Tracheophyta</taxon>
        <taxon>Spermatophyta</taxon>
        <taxon>Magnoliopsida</taxon>
        <taxon>Liliopsida</taxon>
        <taxon>Poales</taxon>
        <taxon>Poaceae</taxon>
        <taxon>BOP clade</taxon>
        <taxon>Pooideae</taxon>
        <taxon>Poodae</taxon>
        <taxon>Poeae</taxon>
        <taxon>Poeae Chloroplast Group 2 (Poeae type)</taxon>
        <taxon>Loliodinae</taxon>
        <taxon>Loliinae</taxon>
        <taxon>Lolium</taxon>
    </lineage>
</organism>
<proteinExistence type="predicted"/>
<dbReference type="PANTHER" id="PTHR48475">
    <property type="entry name" value="RIBONUCLEASE H"/>
    <property type="match status" value="1"/>
</dbReference>
<feature type="region of interest" description="Disordered" evidence="1">
    <location>
        <begin position="848"/>
        <end position="901"/>
    </location>
</feature>
<protein>
    <submittedName>
        <fullName evidence="5">Uncharacterized protein</fullName>
    </submittedName>
</protein>
<dbReference type="InterPro" id="IPR005162">
    <property type="entry name" value="Retrotrans_gag_dom"/>
</dbReference>
<dbReference type="CDD" id="cd09279">
    <property type="entry name" value="RNase_HI_like"/>
    <property type="match status" value="1"/>
</dbReference>
<dbReference type="InterPro" id="IPR043128">
    <property type="entry name" value="Rev_trsase/Diguanyl_cyclase"/>
</dbReference>
<feature type="domain" description="Retrotransposon gag" evidence="2">
    <location>
        <begin position="601"/>
        <end position="689"/>
    </location>
</feature>
<feature type="domain" description="RNase H type-1" evidence="3">
    <location>
        <begin position="1409"/>
        <end position="1526"/>
    </location>
</feature>
<dbReference type="GO" id="GO:0004523">
    <property type="term" value="F:RNA-DNA hybrid ribonuclease activity"/>
    <property type="evidence" value="ECO:0007669"/>
    <property type="project" value="InterPro"/>
</dbReference>
<gene>
    <name evidence="5" type="ORF">QYE76_004810</name>
</gene>
<dbReference type="SUPFAM" id="SSF56672">
    <property type="entry name" value="DNA/RNA polymerases"/>
    <property type="match status" value="1"/>
</dbReference>
<feature type="compositionally biased region" description="Basic and acidic residues" evidence="1">
    <location>
        <begin position="387"/>
        <end position="396"/>
    </location>
</feature>
<dbReference type="InterPro" id="IPR021109">
    <property type="entry name" value="Peptidase_aspartic_dom_sf"/>
</dbReference>
<feature type="region of interest" description="Disordered" evidence="1">
    <location>
        <begin position="189"/>
        <end position="214"/>
    </location>
</feature>
<reference evidence="5" key="1">
    <citation type="submission" date="2023-07" db="EMBL/GenBank/DDBJ databases">
        <title>A chromosome-level genome assembly of Lolium multiflorum.</title>
        <authorList>
            <person name="Chen Y."/>
            <person name="Copetti D."/>
            <person name="Kolliker R."/>
            <person name="Studer B."/>
        </authorList>
    </citation>
    <scope>NUCLEOTIDE SEQUENCE</scope>
    <source>
        <strain evidence="5">02402/16</strain>
        <tissue evidence="5">Leaf</tissue>
    </source>
</reference>
<evidence type="ECO:0000313" key="6">
    <source>
        <dbReference type="Proteomes" id="UP001231189"/>
    </source>
</evidence>
<feature type="compositionally biased region" description="Gly residues" evidence="1">
    <location>
        <begin position="776"/>
        <end position="794"/>
    </location>
</feature>
<keyword evidence="6" id="KW-1185">Reference proteome</keyword>
<sequence length="1659" mass="184439">MGSFDDTIAVGRVLYAGNLPIVPPDECWIPAKTDPVKLSIVPLAAYTSSSGKPSIRRKPTDSALDLKKSKPTQSAPEQEVKVEDQCRSAWVSQVLEKQRCHFVHFLAHTAGTAPQEAGAGPEQVEVPENNAAPVEESILGNLSPISGDATSMDTEEFDRKVKEYGYGDQPEVESAQPMQVLATVAPLEQQEREDENTTSDPGPSNAGSPLDRERPFEDVLSPEEIVAQARMDLVAKSDVLNKPITPGDAADPEALEATRKEMLATAKKFANTAAAILDEREEAAHLMDRFERQDREITATLEQVKSMRKEWEVKMTYAQAEADRIIREAIPPRRINFATPVEQQPLATPKDNMQKAAEILNKKDEEIDIDYVRKLVASAMQQQSKADTSRRLESNPDHCVSTAQKDARINRHPDDESRTGSTERRRKAREHPNPIPVPSKTPPSDPKKGKDAMYTGRNKYRDPSPPPNGYPRPPPPRRRSPAGNTRPHGAGGINIRDNMPPPRTRARTPEPRRNQNNDHDREPEPRRSRNAERAPEPGAGMTEGLSPRMIREEPKPRMNLKLPGNLKNYDGTERPDTWIEDYYNAVTFAGGTPNIACRMLQLYLVGPARIWLSDLEKNSIFCWFDLKNAFEKHFRGTYKRPATTSDLQACIQKKGETSRNFLTRWLACRNECENVDNRTAMHAFIGGLQRGGLLRHKLTCLVNANKLTLDDMITIASDHTAADDDAGGDLAATAIPLHQQKKNRDNGSSSGTKRKNPPDDQKSGGSDLIAMAFQRGGQGGGRGRGRGGGAGRGQQRGDEVTAAGTRAPQTYEEYRDMPCLAHLDPATGKSTHTNRNCKWVNDLKSDPEAGYKRARKHRPRGKGGKGKNKDKEEDSSEAMDEDDASPDPKAGSAAKPNPFDKKSAGAYHTFLGTPTVRASKSALRILNATVPAVPQYVRWSETPCTFDRKDHPTVIPKECYALVVSPRIDGYDFSKCLMDGGASLNIMYLETLERMNLTKEQLKHSTTEFHGVVPGKKANSLGSIRLPVAFGDANNFRQEMITFEVVPFKSSYHVIFGRPTYHKFHARACYIYNKLKIPGPKGMITVSGDYKKAHECELGEAAFAESVISGEELRGYRAAVDPTEMQTTKKQISEQKTSFKAAIETKKHDLIVGATYQRTMQRCLKDQIGRNVHAYVDDIAVMTRKGSDLISDLTETFDNLRRYKMMLNPLKFVSRLGEKALPLYKLLKKTDKFVWDDAADAALRGLKEILTSPPILAAPAESEPMLLYLAATNKVISLVIVVERKEEGHEYDVQRPVYYISEVLTESKQRYPHFQKLAYGVFLGSRKLRHYFQEHPVTVVSKAPLSTILNNADATGRTAKWGIELSAFDIAYKPRTAVKSQVLADFVADWTEAPDASLEPEPETWVMHFDGSKQHQGSGAGVTLKSPTGEELQYVLQIHFEATNNMAEYEALLHGLRIAKEIGIKHIICCGDSDLVAQQVAGTWNARNSVMAAYRDEVDEIAKCFLGYEVKYVRRDDNAAADMLSKLGSGRKQIPPGIFLEHLRIPSVKGANPENPEVAVSPAKEVMAIIPAWTQPFLDYLIDQKLPEDEVLARQIIRRARSYTIVDGQLYKRSATGVFLKCVSNQDGIEILREIHAGDCGHHAAPRSLVAKAFRLGFY</sequence>
<dbReference type="InterPro" id="IPR012337">
    <property type="entry name" value="RNaseH-like_sf"/>
</dbReference>
<feature type="compositionally biased region" description="Basic and acidic residues" evidence="1">
    <location>
        <begin position="405"/>
        <end position="423"/>
    </location>
</feature>